<sequence length="177" mass="20055">MKTLWTIDGIEIPDKNPCLHSLVIAYLMHYGYSETATALIRESALEGNVISAKEAESMLLRSKIQEAVMDGHIDEAIEQTNCVAPEVFMSQPSVLFHLKCQKFIEMIRSGDDEATMTFGRTELSEFDAESEEDRQHYREVISLLAYPRPESSPLRHLILPSRRQSVAESLNQAILSR</sequence>
<reference evidence="2 4" key="1">
    <citation type="journal article" date="2008" name="Science">
        <title>The Physcomitrella genome reveals evolutionary insights into the conquest of land by plants.</title>
        <authorList>
            <person name="Rensing S."/>
            <person name="Lang D."/>
            <person name="Zimmer A."/>
            <person name="Terry A."/>
            <person name="Salamov A."/>
            <person name="Shapiro H."/>
            <person name="Nishiyama T."/>
            <person name="Perroud P.-F."/>
            <person name="Lindquist E."/>
            <person name="Kamisugi Y."/>
            <person name="Tanahashi T."/>
            <person name="Sakakibara K."/>
            <person name="Fujita T."/>
            <person name="Oishi K."/>
            <person name="Shin-I T."/>
            <person name="Kuroki Y."/>
            <person name="Toyoda A."/>
            <person name="Suzuki Y."/>
            <person name="Hashimoto A."/>
            <person name="Yamaguchi K."/>
            <person name="Sugano A."/>
            <person name="Kohara Y."/>
            <person name="Fujiyama A."/>
            <person name="Anterola A."/>
            <person name="Aoki S."/>
            <person name="Ashton N."/>
            <person name="Barbazuk W.B."/>
            <person name="Barker E."/>
            <person name="Bennetzen J."/>
            <person name="Bezanilla M."/>
            <person name="Blankenship R."/>
            <person name="Cho S.H."/>
            <person name="Dutcher S."/>
            <person name="Estelle M."/>
            <person name="Fawcett J.A."/>
            <person name="Gundlach H."/>
            <person name="Hanada K."/>
            <person name="Heyl A."/>
            <person name="Hicks K.A."/>
            <person name="Hugh J."/>
            <person name="Lohr M."/>
            <person name="Mayer K."/>
            <person name="Melkozernov A."/>
            <person name="Murata T."/>
            <person name="Nelson D."/>
            <person name="Pils B."/>
            <person name="Prigge M."/>
            <person name="Reiss B."/>
            <person name="Renner T."/>
            <person name="Rombauts S."/>
            <person name="Rushton P."/>
            <person name="Sanderfoot A."/>
            <person name="Schween G."/>
            <person name="Shiu S.-H."/>
            <person name="Stueber K."/>
            <person name="Theodoulou F.L."/>
            <person name="Tu H."/>
            <person name="Van de Peer Y."/>
            <person name="Verrier P.J."/>
            <person name="Waters E."/>
            <person name="Wood A."/>
            <person name="Yang L."/>
            <person name="Cove D."/>
            <person name="Cuming A."/>
            <person name="Hasebe M."/>
            <person name="Lucas S."/>
            <person name="Mishler D.B."/>
            <person name="Reski R."/>
            <person name="Grigoriev I."/>
            <person name="Quatrano R.S."/>
            <person name="Boore J.L."/>
        </authorList>
    </citation>
    <scope>NUCLEOTIDE SEQUENCE [LARGE SCALE GENOMIC DNA]</scope>
    <source>
        <strain evidence="3 4">cv. Gransden 2004</strain>
    </source>
</reference>
<dbReference type="InterPro" id="IPR050618">
    <property type="entry name" value="Ubq-SigPath_Reg"/>
</dbReference>
<dbReference type="PANTHER" id="PTHR12864">
    <property type="entry name" value="RAN BINDING PROTEIN 9-RELATED"/>
    <property type="match status" value="1"/>
</dbReference>
<proteinExistence type="predicted"/>
<dbReference type="Gramene" id="Pp3c22_200V3.1">
    <property type="protein sequence ID" value="Pp3c22_200V3.1"/>
    <property type="gene ID" value="Pp3c22_200"/>
</dbReference>
<evidence type="ECO:0000313" key="4">
    <source>
        <dbReference type="Proteomes" id="UP000006727"/>
    </source>
</evidence>
<dbReference type="PaxDb" id="3218-PP1S251_18V6.2"/>
<dbReference type="AlphaFoldDB" id="A0A2K1ILP5"/>
<evidence type="ECO:0000313" key="3">
    <source>
        <dbReference type="EnsemblPlants" id="Pp3c22_200V3.1"/>
    </source>
</evidence>
<dbReference type="InterPro" id="IPR006595">
    <property type="entry name" value="CTLH_C"/>
</dbReference>
<keyword evidence="4" id="KW-1185">Reference proteome</keyword>
<reference evidence="2 4" key="2">
    <citation type="journal article" date="2018" name="Plant J.">
        <title>The Physcomitrella patens chromosome-scale assembly reveals moss genome structure and evolution.</title>
        <authorList>
            <person name="Lang D."/>
            <person name="Ullrich K.K."/>
            <person name="Murat F."/>
            <person name="Fuchs J."/>
            <person name="Jenkins J."/>
            <person name="Haas F.B."/>
            <person name="Piednoel M."/>
            <person name="Gundlach H."/>
            <person name="Van Bel M."/>
            <person name="Meyberg R."/>
            <person name="Vives C."/>
            <person name="Morata J."/>
            <person name="Symeonidi A."/>
            <person name="Hiss M."/>
            <person name="Muchero W."/>
            <person name="Kamisugi Y."/>
            <person name="Saleh O."/>
            <person name="Blanc G."/>
            <person name="Decker E.L."/>
            <person name="van Gessel N."/>
            <person name="Grimwood J."/>
            <person name="Hayes R.D."/>
            <person name="Graham S.W."/>
            <person name="Gunter L.E."/>
            <person name="McDaniel S.F."/>
            <person name="Hoernstein S.N.W."/>
            <person name="Larsson A."/>
            <person name="Li F.W."/>
            <person name="Perroud P.F."/>
            <person name="Phillips J."/>
            <person name="Ranjan P."/>
            <person name="Rokshar D.S."/>
            <person name="Rothfels C.J."/>
            <person name="Schneider L."/>
            <person name="Shu S."/>
            <person name="Stevenson D.W."/>
            <person name="Thummler F."/>
            <person name="Tillich M."/>
            <person name="Villarreal Aguilar J.C."/>
            <person name="Widiez T."/>
            <person name="Wong G.K."/>
            <person name="Wymore A."/>
            <person name="Zhang Y."/>
            <person name="Zimmer A.D."/>
            <person name="Quatrano R.S."/>
            <person name="Mayer K.F.X."/>
            <person name="Goodstein D."/>
            <person name="Casacuberta J.M."/>
            <person name="Vandepoele K."/>
            <person name="Reski R."/>
            <person name="Cuming A.C."/>
            <person name="Tuskan G.A."/>
            <person name="Maumus F."/>
            <person name="Salse J."/>
            <person name="Schmutz J."/>
            <person name="Rensing S.A."/>
        </authorList>
    </citation>
    <scope>NUCLEOTIDE SEQUENCE [LARGE SCALE GENOMIC DNA]</scope>
    <source>
        <strain evidence="3 4">cv. Gransden 2004</strain>
    </source>
</reference>
<evidence type="ECO:0000313" key="2">
    <source>
        <dbReference type="EMBL" id="PNR30200.1"/>
    </source>
</evidence>
<reference evidence="3" key="3">
    <citation type="submission" date="2020-12" db="UniProtKB">
        <authorList>
            <consortium name="EnsemblPlants"/>
        </authorList>
    </citation>
    <scope>IDENTIFICATION</scope>
</reference>
<dbReference type="PROSITE" id="PS50897">
    <property type="entry name" value="CTLH"/>
    <property type="match status" value="1"/>
</dbReference>
<dbReference type="EnsemblPlants" id="Pp3c22_200V3.1">
    <property type="protein sequence ID" value="Pp3c22_200V3.1"/>
    <property type="gene ID" value="Pp3c22_200"/>
</dbReference>
<accession>A0A2K1ILP5</accession>
<dbReference type="PROSITE" id="PS50896">
    <property type="entry name" value="LISH"/>
    <property type="match status" value="1"/>
</dbReference>
<dbReference type="Proteomes" id="UP000006727">
    <property type="component" value="Chromosome 22"/>
</dbReference>
<evidence type="ECO:0000259" key="1">
    <source>
        <dbReference type="PROSITE" id="PS50897"/>
    </source>
</evidence>
<dbReference type="Pfam" id="PF10607">
    <property type="entry name" value="CTLH"/>
    <property type="match status" value="1"/>
</dbReference>
<dbReference type="STRING" id="3218.A0A2K1ILP5"/>
<dbReference type="EMBL" id="ABEU02000022">
    <property type="protein sequence ID" value="PNR30200.1"/>
    <property type="molecule type" value="Genomic_DNA"/>
</dbReference>
<organism evidence="2">
    <name type="scientific">Physcomitrium patens</name>
    <name type="common">Spreading-leaved earth moss</name>
    <name type="synonym">Physcomitrella patens</name>
    <dbReference type="NCBI Taxonomy" id="3218"/>
    <lineage>
        <taxon>Eukaryota</taxon>
        <taxon>Viridiplantae</taxon>
        <taxon>Streptophyta</taxon>
        <taxon>Embryophyta</taxon>
        <taxon>Bryophyta</taxon>
        <taxon>Bryophytina</taxon>
        <taxon>Bryopsida</taxon>
        <taxon>Funariidae</taxon>
        <taxon>Funariales</taxon>
        <taxon>Funariaceae</taxon>
        <taxon>Physcomitrium</taxon>
    </lineage>
</organism>
<protein>
    <recommendedName>
        <fullName evidence="1">CTLH domain-containing protein</fullName>
    </recommendedName>
</protein>
<dbReference type="SMART" id="SM00668">
    <property type="entry name" value="CTLH"/>
    <property type="match status" value="1"/>
</dbReference>
<gene>
    <name evidence="2" type="ORF">PHYPA_026516</name>
</gene>
<dbReference type="InterPro" id="IPR006594">
    <property type="entry name" value="LisH"/>
</dbReference>
<name>A0A2K1ILP5_PHYPA</name>
<feature type="domain" description="CTLH" evidence="1">
    <location>
        <begin position="57"/>
        <end position="114"/>
    </location>
</feature>
<dbReference type="InterPro" id="IPR024964">
    <property type="entry name" value="CTLH/CRA"/>
</dbReference>